<dbReference type="EMBL" id="FOTC01000002">
    <property type="protein sequence ID" value="SFL11428.1"/>
    <property type="molecule type" value="Genomic_DNA"/>
</dbReference>
<proteinExistence type="predicted"/>
<dbReference type="STRING" id="553466.SAMN04487950_2538"/>
<dbReference type="InterPro" id="IPR047792">
    <property type="entry name" value="Hvo_1808-like"/>
</dbReference>
<name>A0A1I4F0E0_9EURY</name>
<dbReference type="AlphaFoldDB" id="A0A1I4F0E0"/>
<evidence type="ECO:0000313" key="2">
    <source>
        <dbReference type="EMBL" id="SFL11428.1"/>
    </source>
</evidence>
<dbReference type="Proteomes" id="UP000199607">
    <property type="component" value="Unassembled WGS sequence"/>
</dbReference>
<evidence type="ECO:0000256" key="1">
    <source>
        <dbReference type="SAM" id="MobiDB-lite"/>
    </source>
</evidence>
<dbReference type="PROSITE" id="PS51257">
    <property type="entry name" value="PROKAR_LIPOPROTEIN"/>
    <property type="match status" value="1"/>
</dbReference>
<reference evidence="3" key="1">
    <citation type="submission" date="2016-10" db="EMBL/GenBank/DDBJ databases">
        <authorList>
            <person name="Varghese N."/>
            <person name="Submissions S."/>
        </authorList>
    </citation>
    <scope>NUCLEOTIDE SEQUENCE [LARGE SCALE GENOMIC DNA]</scope>
    <source>
        <strain evidence="3">CGMCC 1.7738</strain>
    </source>
</reference>
<dbReference type="RefSeq" id="WP_089869808.1">
    <property type="nucleotide sequence ID" value="NZ_FOTC01000002.1"/>
</dbReference>
<feature type="compositionally biased region" description="Low complexity" evidence="1">
    <location>
        <begin position="47"/>
        <end position="59"/>
    </location>
</feature>
<keyword evidence="3" id="KW-1185">Reference proteome</keyword>
<protein>
    <recommendedName>
        <fullName evidence="4">Lipoprotein</fullName>
    </recommendedName>
</protein>
<evidence type="ECO:0000313" key="3">
    <source>
        <dbReference type="Proteomes" id="UP000199607"/>
    </source>
</evidence>
<accession>A0A1I4F0E0</accession>
<organism evidence="2 3">
    <name type="scientific">Halogranum rubrum</name>
    <dbReference type="NCBI Taxonomy" id="553466"/>
    <lineage>
        <taxon>Archaea</taxon>
        <taxon>Methanobacteriati</taxon>
        <taxon>Methanobacteriota</taxon>
        <taxon>Stenosarchaea group</taxon>
        <taxon>Halobacteria</taxon>
        <taxon>Halobacteriales</taxon>
        <taxon>Haloferacaceae</taxon>
    </lineage>
</organism>
<feature type="region of interest" description="Disordered" evidence="1">
    <location>
        <begin position="26"/>
        <end position="78"/>
    </location>
</feature>
<sequence length="497" mass="55188">MTRTLTVVAVAFALLVAGCSSFGGDAPATDPTPTPEPISTPTPTPDLTPNSTTTTTVTRSSDDPYADPTSDTIGWEDGYWYDEPIDVDQSDGLTDAERRAYVGRSKARVEELRRQEFVRDVRVEVLTREEFAAREPVGTDEDDGGPEYDRWNEQVWEALFIVDERDEISTAFDSLGESLVLGQYFPGEDALLVVSDTPERPVIDNATLIHELVHALQDQQYNLSAPRYDPPTQDGQLARNGLTEGEAEYVTDRYVEQCVTEWDCVATPASNRPTPDYSRLNLGVVLVVVQPYGDGTAYVHSVVERDGWEAVDAAHENLPQSTERIIHHADDAIPTLTVPDTARNGWERYDINGDGADTAGEASMYVMFWYQGYQYGNEVVDRSTVVERDGGRYDTYNYTSPPSQGWGNDKIVPYKKGEQDGYVWVSTWDTEEDAREFSEAYLRVLDGHGAESVGESTWVIADGGFADAFYVVRDGRQVIVVNGPTVDDLSDISEYAR</sequence>
<feature type="compositionally biased region" description="Pro residues" evidence="1">
    <location>
        <begin position="30"/>
        <end position="46"/>
    </location>
</feature>
<evidence type="ECO:0008006" key="4">
    <source>
        <dbReference type="Google" id="ProtNLM"/>
    </source>
</evidence>
<gene>
    <name evidence="2" type="ORF">SAMN04487950_2538</name>
</gene>
<dbReference type="NCBIfam" id="NF038145">
    <property type="entry name" value="Hvo_1808_fam"/>
    <property type="match status" value="1"/>
</dbReference>